<evidence type="ECO:0000313" key="2">
    <source>
        <dbReference type="Proteomes" id="UP001222027"/>
    </source>
</evidence>
<name>A0AAV8PR43_ENSVE</name>
<dbReference type="AlphaFoldDB" id="A0AAV8PR43"/>
<organism evidence="1 2">
    <name type="scientific">Ensete ventricosum</name>
    <name type="common">Abyssinian banana</name>
    <name type="synonym">Musa ensete</name>
    <dbReference type="NCBI Taxonomy" id="4639"/>
    <lineage>
        <taxon>Eukaryota</taxon>
        <taxon>Viridiplantae</taxon>
        <taxon>Streptophyta</taxon>
        <taxon>Embryophyta</taxon>
        <taxon>Tracheophyta</taxon>
        <taxon>Spermatophyta</taxon>
        <taxon>Magnoliopsida</taxon>
        <taxon>Liliopsida</taxon>
        <taxon>Zingiberales</taxon>
        <taxon>Musaceae</taxon>
        <taxon>Ensete</taxon>
    </lineage>
</organism>
<accession>A0AAV8PR43</accession>
<sequence>MATTHPFRLPVPLKSSSTRALIPRNYFSSFAMAANARSCVGGDAERIDVESDVKVEDNNNDKEEKEDLCCRIDRQETLAADTMYYGLYVLVEQNKAVLTERKPPLPDRPRKALRDM</sequence>
<comment type="caution">
    <text evidence="1">The sequence shown here is derived from an EMBL/GenBank/DDBJ whole genome shotgun (WGS) entry which is preliminary data.</text>
</comment>
<dbReference type="Proteomes" id="UP001222027">
    <property type="component" value="Unassembled WGS sequence"/>
</dbReference>
<keyword evidence="2" id="KW-1185">Reference proteome</keyword>
<gene>
    <name evidence="1" type="ORF">OPV22_034882</name>
</gene>
<reference evidence="1 2" key="1">
    <citation type="submission" date="2022-12" db="EMBL/GenBank/DDBJ databases">
        <title>Chromosome-scale assembly of the Ensete ventricosum genome.</title>
        <authorList>
            <person name="Dussert Y."/>
            <person name="Stocks J."/>
            <person name="Wendawek A."/>
            <person name="Woldeyes F."/>
            <person name="Nichols R.A."/>
            <person name="Borrell J.S."/>
        </authorList>
    </citation>
    <scope>NUCLEOTIDE SEQUENCE [LARGE SCALE GENOMIC DNA]</scope>
    <source>
        <strain evidence="2">cv. Maze</strain>
        <tissue evidence="1">Seeds</tissue>
    </source>
</reference>
<dbReference type="EMBL" id="JAQQAF010000016">
    <property type="protein sequence ID" value="KAJ8455966.1"/>
    <property type="molecule type" value="Genomic_DNA"/>
</dbReference>
<protein>
    <submittedName>
        <fullName evidence="1">Uncharacterized protein</fullName>
    </submittedName>
</protein>
<proteinExistence type="predicted"/>
<evidence type="ECO:0000313" key="1">
    <source>
        <dbReference type="EMBL" id="KAJ8455966.1"/>
    </source>
</evidence>